<organism evidence="2">
    <name type="scientific">Anguilla anguilla</name>
    <name type="common">European freshwater eel</name>
    <name type="synonym">Muraena anguilla</name>
    <dbReference type="NCBI Taxonomy" id="7936"/>
    <lineage>
        <taxon>Eukaryota</taxon>
        <taxon>Metazoa</taxon>
        <taxon>Chordata</taxon>
        <taxon>Craniata</taxon>
        <taxon>Vertebrata</taxon>
        <taxon>Euteleostomi</taxon>
        <taxon>Actinopterygii</taxon>
        <taxon>Neopterygii</taxon>
        <taxon>Teleostei</taxon>
        <taxon>Anguilliformes</taxon>
        <taxon>Anguillidae</taxon>
        <taxon>Anguilla</taxon>
    </lineage>
</organism>
<dbReference type="AlphaFoldDB" id="A0A0E9U7N1"/>
<evidence type="ECO:0000313" key="2">
    <source>
        <dbReference type="EMBL" id="JAH61185.1"/>
    </source>
</evidence>
<proteinExistence type="predicted"/>
<feature type="compositionally biased region" description="Polar residues" evidence="1">
    <location>
        <begin position="16"/>
        <end position="33"/>
    </location>
</feature>
<reference evidence="2" key="1">
    <citation type="submission" date="2014-11" db="EMBL/GenBank/DDBJ databases">
        <authorList>
            <person name="Amaro Gonzalez C."/>
        </authorList>
    </citation>
    <scope>NUCLEOTIDE SEQUENCE</scope>
</reference>
<feature type="region of interest" description="Disordered" evidence="1">
    <location>
        <begin position="1"/>
        <end position="33"/>
    </location>
</feature>
<reference evidence="2" key="2">
    <citation type="journal article" date="2015" name="Fish Shellfish Immunol.">
        <title>Early steps in the European eel (Anguilla anguilla)-Vibrio vulnificus interaction in the gills: Role of the RtxA13 toxin.</title>
        <authorList>
            <person name="Callol A."/>
            <person name="Pajuelo D."/>
            <person name="Ebbesson L."/>
            <person name="Teles M."/>
            <person name="MacKenzie S."/>
            <person name="Amaro C."/>
        </authorList>
    </citation>
    <scope>NUCLEOTIDE SEQUENCE</scope>
</reference>
<protein>
    <submittedName>
        <fullName evidence="2">Uncharacterized protein</fullName>
    </submittedName>
</protein>
<accession>A0A0E9U7N1</accession>
<evidence type="ECO:0000256" key="1">
    <source>
        <dbReference type="SAM" id="MobiDB-lite"/>
    </source>
</evidence>
<dbReference type="EMBL" id="GBXM01047392">
    <property type="protein sequence ID" value="JAH61185.1"/>
    <property type="molecule type" value="Transcribed_RNA"/>
</dbReference>
<sequence length="33" mass="3561">MLRKFRIRNQGAGGLSTKSMEVTGGQSHSQGLQ</sequence>
<name>A0A0E9U7N1_ANGAN</name>